<keyword evidence="2" id="KW-0472">Membrane</keyword>
<dbReference type="InterPro" id="IPR050570">
    <property type="entry name" value="Cell_wall_metabolism_enzyme"/>
</dbReference>
<name>A0AAD7UJE4_9STRA</name>
<dbReference type="GO" id="GO:0004222">
    <property type="term" value="F:metalloendopeptidase activity"/>
    <property type="evidence" value="ECO:0007669"/>
    <property type="project" value="TreeGrafter"/>
</dbReference>
<feature type="transmembrane region" description="Helical" evidence="2">
    <location>
        <begin position="387"/>
        <end position="408"/>
    </location>
</feature>
<dbReference type="EMBL" id="JAQMWT010000149">
    <property type="protein sequence ID" value="KAJ8609152.1"/>
    <property type="molecule type" value="Genomic_DNA"/>
</dbReference>
<dbReference type="Proteomes" id="UP001230188">
    <property type="component" value="Unassembled WGS sequence"/>
</dbReference>
<dbReference type="PANTHER" id="PTHR21666:SF270">
    <property type="entry name" value="MUREIN HYDROLASE ACTIVATOR ENVC"/>
    <property type="match status" value="1"/>
</dbReference>
<feature type="region of interest" description="Disordered" evidence="1">
    <location>
        <begin position="582"/>
        <end position="613"/>
    </location>
</feature>
<dbReference type="CDD" id="cd12797">
    <property type="entry name" value="M23_peptidase"/>
    <property type="match status" value="1"/>
</dbReference>
<evidence type="ECO:0000256" key="2">
    <source>
        <dbReference type="SAM" id="Phobius"/>
    </source>
</evidence>
<feature type="domain" description="M23ase beta-sheet core" evidence="4">
    <location>
        <begin position="176"/>
        <end position="284"/>
    </location>
</feature>
<feature type="signal peptide" evidence="3">
    <location>
        <begin position="1"/>
        <end position="16"/>
    </location>
</feature>
<keyword evidence="6" id="KW-1185">Reference proteome</keyword>
<protein>
    <recommendedName>
        <fullName evidence="4">M23ase beta-sheet core domain-containing protein</fullName>
    </recommendedName>
</protein>
<keyword evidence="3" id="KW-0732">Signal</keyword>
<feature type="transmembrane region" description="Helical" evidence="2">
    <location>
        <begin position="420"/>
        <end position="443"/>
    </location>
</feature>
<reference evidence="5" key="1">
    <citation type="submission" date="2023-01" db="EMBL/GenBank/DDBJ databases">
        <title>Metagenome sequencing of chrysophaentin producing Chrysophaeum taylorii.</title>
        <authorList>
            <person name="Davison J."/>
            <person name="Bewley C."/>
        </authorList>
    </citation>
    <scope>NUCLEOTIDE SEQUENCE</scope>
    <source>
        <strain evidence="5">NIES-1699</strain>
    </source>
</reference>
<evidence type="ECO:0000313" key="5">
    <source>
        <dbReference type="EMBL" id="KAJ8609152.1"/>
    </source>
</evidence>
<organism evidence="5 6">
    <name type="scientific">Chrysophaeum taylorii</name>
    <dbReference type="NCBI Taxonomy" id="2483200"/>
    <lineage>
        <taxon>Eukaryota</taxon>
        <taxon>Sar</taxon>
        <taxon>Stramenopiles</taxon>
        <taxon>Ochrophyta</taxon>
        <taxon>Pelagophyceae</taxon>
        <taxon>Pelagomonadales</taxon>
        <taxon>Pelagomonadaceae</taxon>
        <taxon>Chrysophaeum</taxon>
    </lineage>
</organism>
<feature type="transmembrane region" description="Helical" evidence="2">
    <location>
        <begin position="349"/>
        <end position="375"/>
    </location>
</feature>
<dbReference type="PANTHER" id="PTHR21666">
    <property type="entry name" value="PEPTIDASE-RELATED"/>
    <property type="match status" value="1"/>
</dbReference>
<evidence type="ECO:0000313" key="6">
    <source>
        <dbReference type="Proteomes" id="UP001230188"/>
    </source>
</evidence>
<evidence type="ECO:0000256" key="1">
    <source>
        <dbReference type="SAM" id="MobiDB-lite"/>
    </source>
</evidence>
<dbReference type="InterPro" id="IPR011055">
    <property type="entry name" value="Dup_hybrid_motif"/>
</dbReference>
<dbReference type="AlphaFoldDB" id="A0AAD7UJE4"/>
<evidence type="ECO:0000259" key="4">
    <source>
        <dbReference type="Pfam" id="PF01551"/>
    </source>
</evidence>
<accession>A0AAD7UJE4</accession>
<proteinExistence type="predicted"/>
<keyword evidence="2" id="KW-0812">Transmembrane</keyword>
<evidence type="ECO:0000256" key="3">
    <source>
        <dbReference type="SAM" id="SignalP"/>
    </source>
</evidence>
<dbReference type="InterPro" id="IPR016047">
    <property type="entry name" value="M23ase_b-sheet_dom"/>
</dbReference>
<feature type="transmembrane region" description="Helical" evidence="2">
    <location>
        <begin position="516"/>
        <end position="544"/>
    </location>
</feature>
<dbReference type="SUPFAM" id="SSF51261">
    <property type="entry name" value="Duplicated hybrid motif"/>
    <property type="match status" value="1"/>
</dbReference>
<sequence length="613" mass="66714">MMMIMWVLLLIGVALASPPPPETFKGVSAVALPRRLEETSTVLNHQRDYGDFTLYRTDTDDTVTFTATNEMFIEYSLVWTLSGTDGDAPSWGVHYEVLEGDADCLSSCKVVAVVPADVEDVEVAVFTSSYGGATIMGSQGDATIPYDGSAFVPPLKLDPVAVTQGYNGTATHQNVNALDMRCPEGEPIYPVRDGYVWYITSQYSEECNPNTYSYAECVELDWLANVVYVNHCDGTTSRYAHFAGPDLISVSVGDYVRARVDELGPCGSTGFSTGSHLHFEVVVGELNANDVVVFDSIRTLWDDCVDPAFIPGDKETFRMDGATCASGYGSCGGGGSSKKKNSLQSSTTLVLIDFVAFFCFGSLSLLLVILCVRALPASAAPTSRDALRSLGLLLVAWFVTCSDITLTYVEYESKISSNAWAFSAATLIIVFVVHASITAITVFTQDTFHDFDWLRDHKFLVFPALFFAVPCLDGFSLVLPWYHRNSVHGFPTHILCAFSTLRLVLLDVPQFILKLVVYQAAVGFSLFAFVSSIASLILIVVLVFRILELLRAPSSQLPPARRYEPTNNNNKGLNRDGPLFIPPPAATQSSYAAPSVVDAEDHPASEMISLEAS</sequence>
<dbReference type="Gene3D" id="2.70.70.10">
    <property type="entry name" value="Glucose Permease (Domain IIA)"/>
    <property type="match status" value="1"/>
</dbReference>
<dbReference type="Pfam" id="PF01551">
    <property type="entry name" value="Peptidase_M23"/>
    <property type="match status" value="1"/>
</dbReference>
<feature type="chain" id="PRO_5042296248" description="M23ase beta-sheet core domain-containing protein" evidence="3">
    <location>
        <begin position="17"/>
        <end position="613"/>
    </location>
</feature>
<feature type="transmembrane region" description="Helical" evidence="2">
    <location>
        <begin position="459"/>
        <end position="482"/>
    </location>
</feature>
<keyword evidence="2" id="KW-1133">Transmembrane helix</keyword>
<comment type="caution">
    <text evidence="5">The sequence shown here is derived from an EMBL/GenBank/DDBJ whole genome shotgun (WGS) entry which is preliminary data.</text>
</comment>
<gene>
    <name evidence="5" type="ORF">CTAYLR_006087</name>
</gene>